<feature type="compositionally biased region" description="Low complexity" evidence="10">
    <location>
        <begin position="12"/>
        <end position="48"/>
    </location>
</feature>
<feature type="region of interest" description="Disordered" evidence="10">
    <location>
        <begin position="346"/>
        <end position="369"/>
    </location>
</feature>
<dbReference type="PROSITE" id="PS00031">
    <property type="entry name" value="NUCLEAR_REC_DBD_1"/>
    <property type="match status" value="1"/>
</dbReference>
<dbReference type="GO" id="GO:0090575">
    <property type="term" value="C:RNA polymerase II transcription regulator complex"/>
    <property type="evidence" value="ECO:0007669"/>
    <property type="project" value="TreeGrafter"/>
</dbReference>
<keyword evidence="7" id="KW-0804">Transcription</keyword>
<dbReference type="SUPFAM" id="SSF48508">
    <property type="entry name" value="Nuclear receptor ligand-binding domain"/>
    <property type="match status" value="1"/>
</dbReference>
<keyword evidence="5" id="KW-0805">Transcription regulation</keyword>
<evidence type="ECO:0000256" key="1">
    <source>
        <dbReference type="ARBA" id="ARBA00004123"/>
    </source>
</evidence>
<dbReference type="InterPro" id="IPR035500">
    <property type="entry name" value="NHR-like_dom_sf"/>
</dbReference>
<dbReference type="InterPro" id="IPR013088">
    <property type="entry name" value="Znf_NHR/GATA"/>
</dbReference>
<dbReference type="GO" id="GO:0008270">
    <property type="term" value="F:zinc ion binding"/>
    <property type="evidence" value="ECO:0007669"/>
    <property type="project" value="UniProtKB-KW"/>
</dbReference>
<feature type="compositionally biased region" description="Low complexity" evidence="10">
    <location>
        <begin position="347"/>
        <end position="362"/>
    </location>
</feature>
<dbReference type="GO" id="GO:0009755">
    <property type="term" value="P:hormone-mediated signaling pathway"/>
    <property type="evidence" value="ECO:0007669"/>
    <property type="project" value="TreeGrafter"/>
</dbReference>
<evidence type="ECO:0000256" key="3">
    <source>
        <dbReference type="ARBA" id="ARBA00022771"/>
    </source>
</evidence>
<dbReference type="PANTHER" id="PTHR24086:SF15">
    <property type="entry name" value="NUCLEAR HORMONE RECEPTOR FTZ-F1"/>
    <property type="match status" value="1"/>
</dbReference>
<dbReference type="CDD" id="cd07167">
    <property type="entry name" value="NR_DBD_Lrh-1_like"/>
    <property type="match status" value="1"/>
</dbReference>
<dbReference type="SUPFAM" id="SSF57716">
    <property type="entry name" value="Glucocorticoid receptor-like (DNA-binding domain)"/>
    <property type="match status" value="1"/>
</dbReference>
<dbReference type="AlphaFoldDB" id="A0AAV5UAJ9"/>
<dbReference type="Proteomes" id="UP001432027">
    <property type="component" value="Unassembled WGS sequence"/>
</dbReference>
<keyword evidence="9" id="KW-0539">Nucleus</keyword>
<keyword evidence="3" id="KW-0863">Zinc-finger</keyword>
<dbReference type="GO" id="GO:0004879">
    <property type="term" value="F:nuclear receptor activity"/>
    <property type="evidence" value="ECO:0007669"/>
    <property type="project" value="InterPro"/>
</dbReference>
<dbReference type="GO" id="GO:0009888">
    <property type="term" value="P:tissue development"/>
    <property type="evidence" value="ECO:0007669"/>
    <property type="project" value="TreeGrafter"/>
</dbReference>
<dbReference type="FunFam" id="3.30.50.10:FF:000006">
    <property type="entry name" value="Nuclear receptor subfamily 5 group A member"/>
    <property type="match status" value="1"/>
</dbReference>
<feature type="domain" description="Nuclear receptor" evidence="11">
    <location>
        <begin position="90"/>
        <end position="165"/>
    </location>
</feature>
<organism evidence="12 13">
    <name type="scientific">Pristionchus entomophagus</name>
    <dbReference type="NCBI Taxonomy" id="358040"/>
    <lineage>
        <taxon>Eukaryota</taxon>
        <taxon>Metazoa</taxon>
        <taxon>Ecdysozoa</taxon>
        <taxon>Nematoda</taxon>
        <taxon>Chromadorea</taxon>
        <taxon>Rhabditida</taxon>
        <taxon>Rhabditina</taxon>
        <taxon>Diplogasteromorpha</taxon>
        <taxon>Diplogasteroidea</taxon>
        <taxon>Neodiplogasteridae</taxon>
        <taxon>Pristionchus</taxon>
    </lineage>
</organism>
<feature type="region of interest" description="Disordered" evidence="10">
    <location>
        <begin position="1"/>
        <end position="48"/>
    </location>
</feature>
<evidence type="ECO:0000256" key="2">
    <source>
        <dbReference type="ARBA" id="ARBA00022723"/>
    </source>
</evidence>
<evidence type="ECO:0000256" key="5">
    <source>
        <dbReference type="ARBA" id="ARBA00023015"/>
    </source>
</evidence>
<dbReference type="GO" id="GO:0000978">
    <property type="term" value="F:RNA polymerase II cis-regulatory region sequence-specific DNA binding"/>
    <property type="evidence" value="ECO:0007669"/>
    <property type="project" value="TreeGrafter"/>
</dbReference>
<keyword evidence="6" id="KW-0238">DNA-binding</keyword>
<dbReference type="InterPro" id="IPR001628">
    <property type="entry name" value="Znf_hrmn_rcpt"/>
</dbReference>
<protein>
    <recommendedName>
        <fullName evidence="11">Nuclear receptor domain-containing protein</fullName>
    </recommendedName>
</protein>
<proteinExistence type="predicted"/>
<dbReference type="PROSITE" id="PS51030">
    <property type="entry name" value="NUCLEAR_REC_DBD_2"/>
    <property type="match status" value="1"/>
</dbReference>
<keyword evidence="13" id="KW-1185">Reference proteome</keyword>
<evidence type="ECO:0000256" key="9">
    <source>
        <dbReference type="ARBA" id="ARBA00023242"/>
    </source>
</evidence>
<dbReference type="Gene3D" id="3.30.50.10">
    <property type="entry name" value="Erythroid Transcription Factor GATA-1, subunit A"/>
    <property type="match status" value="1"/>
</dbReference>
<dbReference type="EMBL" id="BTSX01000006">
    <property type="protein sequence ID" value="GMT03129.1"/>
    <property type="molecule type" value="Genomic_DNA"/>
</dbReference>
<dbReference type="PRINTS" id="PR00398">
    <property type="entry name" value="STRDHORMONER"/>
</dbReference>
<accession>A0AAV5UAJ9</accession>
<evidence type="ECO:0000256" key="7">
    <source>
        <dbReference type="ARBA" id="ARBA00023163"/>
    </source>
</evidence>
<evidence type="ECO:0000256" key="4">
    <source>
        <dbReference type="ARBA" id="ARBA00022833"/>
    </source>
</evidence>
<evidence type="ECO:0000256" key="10">
    <source>
        <dbReference type="SAM" id="MobiDB-lite"/>
    </source>
</evidence>
<comment type="subcellular location">
    <subcellularLocation>
        <location evidence="1">Nucleus</location>
    </subcellularLocation>
</comment>
<evidence type="ECO:0000256" key="8">
    <source>
        <dbReference type="ARBA" id="ARBA00023170"/>
    </source>
</evidence>
<evidence type="ECO:0000313" key="13">
    <source>
        <dbReference type="Proteomes" id="UP001432027"/>
    </source>
</evidence>
<dbReference type="PRINTS" id="PR00047">
    <property type="entry name" value="STROIDFINGER"/>
</dbReference>
<dbReference type="PANTHER" id="PTHR24086">
    <property type="entry name" value="NUCLEAR RECEPTOR SUBFAMILY 5 GROUP A"/>
    <property type="match status" value="1"/>
</dbReference>
<dbReference type="InterPro" id="IPR016355">
    <property type="entry name" value="NR5-like"/>
</dbReference>
<dbReference type="SMART" id="SM00399">
    <property type="entry name" value="ZnF_C4"/>
    <property type="match status" value="1"/>
</dbReference>
<sequence length="640" mass="70551">MEERPTQADGQGSPPSGEVGVGGVSSSPSSSASSPPVTVSATATTTASPPAGLLDIKMEMGVVGLPPQQQQTMVVQQLQQQPQQRSPVDSELCPVCGDKVSGYHYGLLTCESCKGFFKRTVQNKKQYQCSADKNCTVDKSCRKRCPSCRFNKCLAQGMKMEAVREDRMRGGRNKFGSYYKRDRAQRMQRMATRVGPGGPIVTSSSGGSGFFPGQQPPMDAHVTSSTHDGVMYIQHMGVKLKSEYNQLLQSPTLSSSTSSSNSAAAAAAAAQQTQGFVQRGYVPNCDANSLAALLGSSIDHSFSYQHPIKHEPFDYQDQFINQPPLPDYAAFTPQMSYTHMLPVPPLSSSSSAGSGNGSNRSSPQLPMCTQPTEKTIDNAFYTKNPHNTVVALTQYMPDDRAVLNRLMYFDRITTAEYIYSGCEELLRDLLQWSQTSPYFDKLVMDDQQLLLRGSWMAIHVMDITFALAKQCLPFELKTRNNNIPASLFALFGNSKALEAWGQVFSRIQLLISDCQMDHSDMAAMRFCSLFDDTAVYGRPCSGLVHSIRTSIMQGWCERRLPRGQDHTTIPAWDVYVSLLQIAAQCRDFLFDKARSGELMNHNLLRDMVLVEPSNHNHLPPIPTSRPPAMSIYESELVPVT</sequence>
<comment type="caution">
    <text evidence="12">The sequence shown here is derived from an EMBL/GenBank/DDBJ whole genome shotgun (WGS) entry which is preliminary data.</text>
</comment>
<keyword evidence="8" id="KW-0675">Receptor</keyword>
<evidence type="ECO:0000259" key="11">
    <source>
        <dbReference type="PROSITE" id="PS51030"/>
    </source>
</evidence>
<keyword evidence="4" id="KW-0862">Zinc</keyword>
<name>A0AAV5UAJ9_9BILA</name>
<keyword evidence="2" id="KW-0479">Metal-binding</keyword>
<reference evidence="12" key="1">
    <citation type="submission" date="2023-10" db="EMBL/GenBank/DDBJ databases">
        <title>Genome assembly of Pristionchus species.</title>
        <authorList>
            <person name="Yoshida K."/>
            <person name="Sommer R.J."/>
        </authorList>
    </citation>
    <scope>NUCLEOTIDE SEQUENCE</scope>
    <source>
        <strain evidence="12">RS0144</strain>
    </source>
</reference>
<dbReference type="Pfam" id="PF00105">
    <property type="entry name" value="zf-C4"/>
    <property type="match status" value="1"/>
</dbReference>
<dbReference type="InterPro" id="IPR001723">
    <property type="entry name" value="Nuclear_hrmn_rcpt"/>
</dbReference>
<evidence type="ECO:0000313" key="12">
    <source>
        <dbReference type="EMBL" id="GMT03129.1"/>
    </source>
</evidence>
<evidence type="ECO:0000256" key="6">
    <source>
        <dbReference type="ARBA" id="ARBA00023125"/>
    </source>
</evidence>
<gene>
    <name evidence="12" type="ORF">PENTCL1PPCAC_25303</name>
</gene>
<dbReference type="Gene3D" id="1.10.565.10">
    <property type="entry name" value="Retinoid X Receptor"/>
    <property type="match status" value="1"/>
</dbReference>